<gene>
    <name evidence="3" type="ORF">BDK89_2440</name>
</gene>
<organism evidence="3 4">
    <name type="scientific">Ilumatobacter fluminis</name>
    <dbReference type="NCBI Taxonomy" id="467091"/>
    <lineage>
        <taxon>Bacteria</taxon>
        <taxon>Bacillati</taxon>
        <taxon>Actinomycetota</taxon>
        <taxon>Acidimicrobiia</taxon>
        <taxon>Acidimicrobiales</taxon>
        <taxon>Ilumatobacteraceae</taxon>
        <taxon>Ilumatobacter</taxon>
    </lineage>
</organism>
<evidence type="ECO:0000259" key="1">
    <source>
        <dbReference type="Pfam" id="PF13622"/>
    </source>
</evidence>
<protein>
    <submittedName>
        <fullName evidence="3">Acyl-CoA thioesterase</fullName>
    </submittedName>
</protein>
<sequence>MGHFDDETAIRHEGDGRWTTSITDRWNIGQTANGGYATLAALRSLSEITEQPDPMSVTTHFLRPVDAVGTATIEAELVKRGRTVSVGRASLELDGRQRLTTTGAFGDLTRDVGADGAVTVAQPEVSPPERCVPRAELDQGVELPILDRVDVVIDPSCARAGGSDRAVVSGWVRFADGTDPTTMALTMFADVFPPSLYPLMGSVGWVPTIELTVHVRRRPAPGWVLARFECDDLAGGRMIETGSLWDSSGALVARSRQLGLLLER</sequence>
<feature type="domain" description="Acyl-CoA thioesterase-like C-terminal" evidence="2">
    <location>
        <begin position="128"/>
        <end position="260"/>
    </location>
</feature>
<dbReference type="InterPro" id="IPR029069">
    <property type="entry name" value="HotDog_dom_sf"/>
</dbReference>
<reference evidence="3 4" key="1">
    <citation type="submission" date="2019-03" db="EMBL/GenBank/DDBJ databases">
        <title>Sequencing the genomes of 1000 actinobacteria strains.</title>
        <authorList>
            <person name="Klenk H.-P."/>
        </authorList>
    </citation>
    <scope>NUCLEOTIDE SEQUENCE [LARGE SCALE GENOMIC DNA]</scope>
    <source>
        <strain evidence="3 4">DSM 18936</strain>
    </source>
</reference>
<dbReference type="InterPro" id="IPR052389">
    <property type="entry name" value="Sec_Metab_Biosynth-Assoc"/>
</dbReference>
<dbReference type="OrthoDB" id="5418286at2"/>
<dbReference type="Gene3D" id="2.40.160.210">
    <property type="entry name" value="Acyl-CoA thioesterase, double hotdog domain"/>
    <property type="match status" value="1"/>
</dbReference>
<dbReference type="Pfam" id="PF20789">
    <property type="entry name" value="4HBT_3C"/>
    <property type="match status" value="1"/>
</dbReference>
<dbReference type="EMBL" id="SOAU01000001">
    <property type="protein sequence ID" value="TDT16842.1"/>
    <property type="molecule type" value="Genomic_DNA"/>
</dbReference>
<dbReference type="Pfam" id="PF13622">
    <property type="entry name" value="4HBT_3"/>
    <property type="match status" value="1"/>
</dbReference>
<evidence type="ECO:0000259" key="2">
    <source>
        <dbReference type="Pfam" id="PF20789"/>
    </source>
</evidence>
<name>A0A4R7I008_9ACTN</name>
<feature type="domain" description="Acyl-CoA thioesterase-like N-terminal HotDog" evidence="1">
    <location>
        <begin position="23"/>
        <end position="105"/>
    </location>
</feature>
<evidence type="ECO:0000313" key="3">
    <source>
        <dbReference type="EMBL" id="TDT16842.1"/>
    </source>
</evidence>
<dbReference type="InterPro" id="IPR049450">
    <property type="entry name" value="ACOT8-like_C"/>
</dbReference>
<accession>A0A4R7I008</accession>
<proteinExistence type="predicted"/>
<dbReference type="PANTHER" id="PTHR38110">
    <property type="entry name" value="CHROMOSOME 23, WHOLE GENOME SHOTGUN SEQUENCE"/>
    <property type="match status" value="1"/>
</dbReference>
<comment type="caution">
    <text evidence="3">The sequence shown here is derived from an EMBL/GenBank/DDBJ whole genome shotgun (WGS) entry which is preliminary data.</text>
</comment>
<dbReference type="InterPro" id="IPR049449">
    <property type="entry name" value="TesB_ACOT8-like_N"/>
</dbReference>
<dbReference type="SUPFAM" id="SSF54637">
    <property type="entry name" value="Thioesterase/thiol ester dehydrase-isomerase"/>
    <property type="match status" value="2"/>
</dbReference>
<dbReference type="Proteomes" id="UP000294558">
    <property type="component" value="Unassembled WGS sequence"/>
</dbReference>
<dbReference type="InterPro" id="IPR042171">
    <property type="entry name" value="Acyl-CoA_hotdog"/>
</dbReference>
<dbReference type="AlphaFoldDB" id="A0A4R7I008"/>
<dbReference type="RefSeq" id="WP_133869178.1">
    <property type="nucleotide sequence ID" value="NZ_SOAU01000001.1"/>
</dbReference>
<dbReference type="PANTHER" id="PTHR38110:SF1">
    <property type="entry name" value="THIOESTERASE DOMAIN-CONTAINING PROTEIN"/>
    <property type="match status" value="1"/>
</dbReference>
<keyword evidence="4" id="KW-1185">Reference proteome</keyword>
<evidence type="ECO:0000313" key="4">
    <source>
        <dbReference type="Proteomes" id="UP000294558"/>
    </source>
</evidence>